<dbReference type="InterPro" id="IPR008928">
    <property type="entry name" value="6-hairpin_glycosidase_sf"/>
</dbReference>
<protein>
    <submittedName>
        <fullName evidence="2">Uncharacterized protein</fullName>
    </submittedName>
</protein>
<evidence type="ECO:0000313" key="3">
    <source>
        <dbReference type="Proteomes" id="UP000831467"/>
    </source>
</evidence>
<sequence length="425" mass="44595">MVTVRRSAPISAVAALVAAVVLLGAAPAMSDSRAPRAETGTDVTADPAASVALAYEFLDARVDEFCDGAGHCLPRSYQGGFFTTPTWDFTPSFVYDDALVVIAYTARGLPDDLRRARAIGDTLLFVQEEDPIGDGRTRASYEPHGIRQGRVEITGPGSFTGNQAWVGMALARLFHATGEQRYLDGALRTANWIQDNTADMTRAPYGYTGGQTDTGASLEWKSTEHNTDVAGFFAQLAQLTGDAVWAQRSAVAAGFVAAMQSADGHVDTGTLLDGSTVNTRPVPLDAQTWSALGTGDARYGAALDWTLGHLMATDGPYRGPSISDVDVSKAWFEGSGHLALALRLRDAAGDAAQADELLADIRLAQRDAVNGDGKGIVATSTDGLDSGFGDFYYASLHTGTTAWYLLAAAADNPFALPAAAASSGE</sequence>
<name>A0ABY4IJ96_9MICO</name>
<feature type="chain" id="PRO_5046053802" evidence="1">
    <location>
        <begin position="31"/>
        <end position="425"/>
    </location>
</feature>
<evidence type="ECO:0000256" key="1">
    <source>
        <dbReference type="SAM" id="SignalP"/>
    </source>
</evidence>
<gene>
    <name evidence="2" type="ORF">KV394_07185</name>
</gene>
<dbReference type="EMBL" id="CP078076">
    <property type="protein sequence ID" value="UPL12842.1"/>
    <property type="molecule type" value="Genomic_DNA"/>
</dbReference>
<keyword evidence="1" id="KW-0732">Signal</keyword>
<dbReference type="Proteomes" id="UP000831467">
    <property type="component" value="Chromosome"/>
</dbReference>
<dbReference type="Gene3D" id="1.50.10.20">
    <property type="match status" value="1"/>
</dbReference>
<dbReference type="SUPFAM" id="SSF48208">
    <property type="entry name" value="Six-hairpin glycosidases"/>
    <property type="match status" value="1"/>
</dbReference>
<evidence type="ECO:0000313" key="2">
    <source>
        <dbReference type="EMBL" id="UPL12842.1"/>
    </source>
</evidence>
<keyword evidence="3" id="KW-1185">Reference proteome</keyword>
<accession>A0ABY4IJ96</accession>
<organism evidence="2 3">
    <name type="scientific">Microbacterium sufflavum</name>
    <dbReference type="NCBI Taxonomy" id="2851649"/>
    <lineage>
        <taxon>Bacteria</taxon>
        <taxon>Bacillati</taxon>
        <taxon>Actinomycetota</taxon>
        <taxon>Actinomycetes</taxon>
        <taxon>Micrococcales</taxon>
        <taxon>Microbacteriaceae</taxon>
        <taxon>Microbacterium</taxon>
    </lineage>
</organism>
<feature type="signal peptide" evidence="1">
    <location>
        <begin position="1"/>
        <end position="30"/>
    </location>
</feature>
<proteinExistence type="predicted"/>
<reference evidence="2 3" key="1">
    <citation type="submission" date="2021-06" db="EMBL/GenBank/DDBJ databases">
        <title>Genome-based taxonomic framework of Microbacterium strains isolated from marine environment, the description of four new species and reclassification of four preexisting species.</title>
        <authorList>
            <person name="Lee S.D."/>
            <person name="Kim S.-M."/>
            <person name="Byeon Y.-S."/>
            <person name="Yang H.L."/>
            <person name="Kim I.S."/>
        </authorList>
    </citation>
    <scope>NUCLEOTIDE SEQUENCE [LARGE SCALE GENOMIC DNA]</scope>
    <source>
        <strain evidence="2 3">SSW1-51</strain>
    </source>
</reference>